<feature type="transmembrane region" description="Helical" evidence="1">
    <location>
        <begin position="28"/>
        <end position="48"/>
    </location>
</feature>
<evidence type="ECO:0000313" key="3">
    <source>
        <dbReference type="Proteomes" id="UP000289340"/>
    </source>
</evidence>
<dbReference type="Proteomes" id="UP000289340">
    <property type="component" value="Chromosome 19"/>
</dbReference>
<keyword evidence="1" id="KW-1133">Transmembrane helix</keyword>
<gene>
    <name evidence="2" type="ORF">D0Y65_052102</name>
</gene>
<sequence>MMNCELYMDHSVKEIVLLSAGTVPECAFAFYYLISMCSGMLSALFPWIHASSSSISSSHLFRFIYLSSFQSLTLDVPLHV</sequence>
<evidence type="ECO:0000256" key="1">
    <source>
        <dbReference type="SAM" id="Phobius"/>
    </source>
</evidence>
<proteinExistence type="predicted"/>
<keyword evidence="1" id="KW-0812">Transmembrane</keyword>
<keyword evidence="3" id="KW-1185">Reference proteome</keyword>
<keyword evidence="1" id="KW-0472">Membrane</keyword>
<dbReference type="EMBL" id="QZWG01000019">
    <property type="protein sequence ID" value="RZB48943.1"/>
    <property type="molecule type" value="Genomic_DNA"/>
</dbReference>
<reference evidence="2 3" key="1">
    <citation type="submission" date="2018-09" db="EMBL/GenBank/DDBJ databases">
        <title>A high-quality reference genome of wild soybean provides a powerful tool to mine soybean genomes.</title>
        <authorList>
            <person name="Xie M."/>
            <person name="Chung C.Y.L."/>
            <person name="Li M.-W."/>
            <person name="Wong F.-L."/>
            <person name="Chan T.-F."/>
            <person name="Lam H.-M."/>
        </authorList>
    </citation>
    <scope>NUCLEOTIDE SEQUENCE [LARGE SCALE GENOMIC DNA]</scope>
    <source>
        <strain evidence="3">cv. W05</strain>
        <tissue evidence="2">Hypocotyl of etiolated seedlings</tissue>
    </source>
</reference>
<name>A0A445FJH6_GLYSO</name>
<dbReference type="AlphaFoldDB" id="A0A445FJH6"/>
<organism evidence="2 3">
    <name type="scientific">Glycine soja</name>
    <name type="common">Wild soybean</name>
    <dbReference type="NCBI Taxonomy" id="3848"/>
    <lineage>
        <taxon>Eukaryota</taxon>
        <taxon>Viridiplantae</taxon>
        <taxon>Streptophyta</taxon>
        <taxon>Embryophyta</taxon>
        <taxon>Tracheophyta</taxon>
        <taxon>Spermatophyta</taxon>
        <taxon>Magnoliopsida</taxon>
        <taxon>eudicotyledons</taxon>
        <taxon>Gunneridae</taxon>
        <taxon>Pentapetalae</taxon>
        <taxon>rosids</taxon>
        <taxon>fabids</taxon>
        <taxon>Fabales</taxon>
        <taxon>Fabaceae</taxon>
        <taxon>Papilionoideae</taxon>
        <taxon>50 kb inversion clade</taxon>
        <taxon>NPAAA clade</taxon>
        <taxon>indigoferoid/millettioid clade</taxon>
        <taxon>Phaseoleae</taxon>
        <taxon>Glycine</taxon>
        <taxon>Glycine subgen. Soja</taxon>
    </lineage>
</organism>
<comment type="caution">
    <text evidence="2">The sequence shown here is derived from an EMBL/GenBank/DDBJ whole genome shotgun (WGS) entry which is preliminary data.</text>
</comment>
<accession>A0A445FJH6</accession>
<protein>
    <submittedName>
        <fullName evidence="2">Uncharacterized protein</fullName>
    </submittedName>
</protein>
<evidence type="ECO:0000313" key="2">
    <source>
        <dbReference type="EMBL" id="RZB48943.1"/>
    </source>
</evidence>